<dbReference type="EMBL" id="AP005682">
    <property type="protein sequence ID" value="BAD33763.1"/>
    <property type="molecule type" value="Genomic_DNA"/>
</dbReference>
<dbReference type="AlphaFoldDB" id="Q69NG4"/>
<feature type="region of interest" description="Disordered" evidence="1">
    <location>
        <begin position="1"/>
        <end position="151"/>
    </location>
</feature>
<feature type="compositionally biased region" description="Polar residues" evidence="1">
    <location>
        <begin position="139"/>
        <end position="151"/>
    </location>
</feature>
<organism evidence="2 3">
    <name type="scientific">Oryza sativa subsp. japonica</name>
    <name type="common">Rice</name>
    <dbReference type="NCBI Taxonomy" id="39947"/>
    <lineage>
        <taxon>Eukaryota</taxon>
        <taxon>Viridiplantae</taxon>
        <taxon>Streptophyta</taxon>
        <taxon>Embryophyta</taxon>
        <taxon>Tracheophyta</taxon>
        <taxon>Spermatophyta</taxon>
        <taxon>Magnoliopsida</taxon>
        <taxon>Liliopsida</taxon>
        <taxon>Poales</taxon>
        <taxon>Poaceae</taxon>
        <taxon>BOP clade</taxon>
        <taxon>Oryzoideae</taxon>
        <taxon>Oryzeae</taxon>
        <taxon>Oryzinae</taxon>
        <taxon>Oryza</taxon>
        <taxon>Oryza sativa</taxon>
    </lineage>
</organism>
<gene>
    <name evidence="2" type="primary">OJ1531_B07.12</name>
</gene>
<accession>Q69NG4</accession>
<sequence>MPGSYRDEIPLSRRAEQRGEGGRLRRLSTRAKEEGLLSGRRTWPSATSFGETGSPCPDKLSSEEEVAACRHKKAPLEEEEETRKKKAWASGFRSGMMRATNRSPTRRPPMESTSIAAGGIDNRSPPVSPSTRLDRTDGETGTATCSSSKQA</sequence>
<name>Q69NG4_ORYSJ</name>
<reference evidence="3" key="2">
    <citation type="journal article" date="2008" name="Nucleic Acids Res.">
        <title>The rice annotation project database (RAP-DB): 2008 update.</title>
        <authorList>
            <consortium name="The rice annotation project (RAP)"/>
        </authorList>
    </citation>
    <scope>GENOME REANNOTATION</scope>
    <source>
        <strain evidence="3">cv. Nipponbare</strain>
    </source>
</reference>
<evidence type="ECO:0000313" key="3">
    <source>
        <dbReference type="Proteomes" id="UP000000763"/>
    </source>
</evidence>
<reference evidence="3" key="1">
    <citation type="journal article" date="2005" name="Nature">
        <title>The map-based sequence of the rice genome.</title>
        <authorList>
            <consortium name="International rice genome sequencing project (IRGSP)"/>
            <person name="Matsumoto T."/>
            <person name="Wu J."/>
            <person name="Kanamori H."/>
            <person name="Katayose Y."/>
            <person name="Fujisawa M."/>
            <person name="Namiki N."/>
            <person name="Mizuno H."/>
            <person name="Yamamoto K."/>
            <person name="Antonio B.A."/>
            <person name="Baba T."/>
            <person name="Sakata K."/>
            <person name="Nagamura Y."/>
            <person name="Aoki H."/>
            <person name="Arikawa K."/>
            <person name="Arita K."/>
            <person name="Bito T."/>
            <person name="Chiden Y."/>
            <person name="Fujitsuka N."/>
            <person name="Fukunaka R."/>
            <person name="Hamada M."/>
            <person name="Harada C."/>
            <person name="Hayashi A."/>
            <person name="Hijishita S."/>
            <person name="Honda M."/>
            <person name="Hosokawa S."/>
            <person name="Ichikawa Y."/>
            <person name="Idonuma A."/>
            <person name="Iijima M."/>
            <person name="Ikeda M."/>
            <person name="Ikeno M."/>
            <person name="Ito K."/>
            <person name="Ito S."/>
            <person name="Ito T."/>
            <person name="Ito Y."/>
            <person name="Ito Y."/>
            <person name="Iwabuchi A."/>
            <person name="Kamiya K."/>
            <person name="Karasawa W."/>
            <person name="Kurita K."/>
            <person name="Katagiri S."/>
            <person name="Kikuta A."/>
            <person name="Kobayashi H."/>
            <person name="Kobayashi N."/>
            <person name="Machita K."/>
            <person name="Maehara T."/>
            <person name="Masukawa M."/>
            <person name="Mizubayashi T."/>
            <person name="Mukai Y."/>
            <person name="Nagasaki H."/>
            <person name="Nagata Y."/>
            <person name="Naito S."/>
            <person name="Nakashima M."/>
            <person name="Nakama Y."/>
            <person name="Nakamichi Y."/>
            <person name="Nakamura M."/>
            <person name="Meguro A."/>
            <person name="Negishi M."/>
            <person name="Ohta I."/>
            <person name="Ohta T."/>
            <person name="Okamoto M."/>
            <person name="Ono N."/>
            <person name="Saji S."/>
            <person name="Sakaguchi M."/>
            <person name="Sakai K."/>
            <person name="Shibata M."/>
            <person name="Shimokawa T."/>
            <person name="Song J."/>
            <person name="Takazaki Y."/>
            <person name="Terasawa K."/>
            <person name="Tsugane M."/>
            <person name="Tsuji K."/>
            <person name="Ueda S."/>
            <person name="Waki K."/>
            <person name="Yamagata H."/>
            <person name="Yamamoto M."/>
            <person name="Yamamoto S."/>
            <person name="Yamane H."/>
            <person name="Yoshiki S."/>
            <person name="Yoshihara R."/>
            <person name="Yukawa K."/>
            <person name="Zhong H."/>
            <person name="Yano M."/>
            <person name="Yuan Q."/>
            <person name="Ouyang S."/>
            <person name="Liu J."/>
            <person name="Jones K.M."/>
            <person name="Gansberger K."/>
            <person name="Moffat K."/>
            <person name="Hill J."/>
            <person name="Bera J."/>
            <person name="Fadrosh D."/>
            <person name="Jin S."/>
            <person name="Johri S."/>
            <person name="Kim M."/>
            <person name="Overton L."/>
            <person name="Reardon M."/>
            <person name="Tsitrin T."/>
            <person name="Vuong H."/>
            <person name="Weaver B."/>
            <person name="Ciecko A."/>
            <person name="Tallon L."/>
            <person name="Jackson J."/>
            <person name="Pai G."/>
            <person name="Aken S.V."/>
            <person name="Utterback T."/>
            <person name="Reidmuller S."/>
            <person name="Feldblyum T."/>
            <person name="Hsiao J."/>
            <person name="Zismann V."/>
            <person name="Iobst S."/>
            <person name="de Vazeille A.R."/>
            <person name="Buell C.R."/>
            <person name="Ying K."/>
            <person name="Li Y."/>
            <person name="Lu T."/>
            <person name="Huang Y."/>
            <person name="Zhao Q."/>
            <person name="Feng Q."/>
            <person name="Zhang L."/>
            <person name="Zhu J."/>
            <person name="Weng Q."/>
            <person name="Mu J."/>
            <person name="Lu Y."/>
            <person name="Fan D."/>
            <person name="Liu Y."/>
            <person name="Guan J."/>
            <person name="Zhang Y."/>
            <person name="Yu S."/>
            <person name="Liu X."/>
            <person name="Zhang Y."/>
            <person name="Hong G."/>
            <person name="Han B."/>
            <person name="Choisne N."/>
            <person name="Demange N."/>
            <person name="Orjeda G."/>
            <person name="Samain S."/>
            <person name="Cattolico L."/>
            <person name="Pelletier E."/>
            <person name="Couloux A."/>
            <person name="Segurens B."/>
            <person name="Wincker P."/>
            <person name="D'Hont A."/>
            <person name="Scarpelli C."/>
            <person name="Weissenbach J."/>
            <person name="Salanoubat M."/>
            <person name="Quetier F."/>
            <person name="Yu Y."/>
            <person name="Kim H.R."/>
            <person name="Rambo T."/>
            <person name="Currie J."/>
            <person name="Collura K."/>
            <person name="Luo M."/>
            <person name="Yang T."/>
            <person name="Ammiraju J.S.S."/>
            <person name="Engler F."/>
            <person name="Soderlund C."/>
            <person name="Wing R.A."/>
            <person name="Palmer L.E."/>
            <person name="de la Bastide M."/>
            <person name="Spiegel L."/>
            <person name="Nascimento L."/>
            <person name="Zutavern T."/>
            <person name="O'Shaughnessy A."/>
            <person name="Dike S."/>
            <person name="Dedhia N."/>
            <person name="Preston R."/>
            <person name="Balija V."/>
            <person name="McCombie W.R."/>
            <person name="Chow T."/>
            <person name="Chen H."/>
            <person name="Chung M."/>
            <person name="Chen C."/>
            <person name="Shaw J."/>
            <person name="Wu H."/>
            <person name="Hsiao K."/>
            <person name="Chao Y."/>
            <person name="Chu M."/>
            <person name="Cheng C."/>
            <person name="Hour A."/>
            <person name="Lee P."/>
            <person name="Lin S."/>
            <person name="Lin Y."/>
            <person name="Liou J."/>
            <person name="Liu S."/>
            <person name="Hsing Y."/>
            <person name="Raghuvanshi S."/>
            <person name="Mohanty A."/>
            <person name="Bharti A.K."/>
            <person name="Gaur A."/>
            <person name="Gupta V."/>
            <person name="Kumar D."/>
            <person name="Ravi V."/>
            <person name="Vij S."/>
            <person name="Kapur A."/>
            <person name="Khurana P."/>
            <person name="Khurana P."/>
            <person name="Khurana J.P."/>
            <person name="Tyagi A.K."/>
            <person name="Gaikwad K."/>
            <person name="Singh A."/>
            <person name="Dalal V."/>
            <person name="Srivastava S."/>
            <person name="Dixit A."/>
            <person name="Pal A.K."/>
            <person name="Ghazi I.A."/>
            <person name="Yadav M."/>
            <person name="Pandit A."/>
            <person name="Bhargava A."/>
            <person name="Sureshbabu K."/>
            <person name="Batra K."/>
            <person name="Sharma T.R."/>
            <person name="Mohapatra T."/>
            <person name="Singh N.K."/>
            <person name="Messing J."/>
            <person name="Nelson A.B."/>
            <person name="Fuks G."/>
            <person name="Kavchok S."/>
            <person name="Keizer G."/>
            <person name="Linton E."/>
            <person name="Llaca V."/>
            <person name="Song R."/>
            <person name="Tanyolac B."/>
            <person name="Young S."/>
            <person name="Ho-Il K."/>
            <person name="Hahn J.H."/>
            <person name="Sangsakoo G."/>
            <person name="Vanavichit A."/>
            <person name="de Mattos Luiz.A.T."/>
            <person name="Zimmer P.D."/>
            <person name="Malone G."/>
            <person name="Dellagostin O."/>
            <person name="de Oliveira A.C."/>
            <person name="Bevan M."/>
            <person name="Bancroft I."/>
            <person name="Minx P."/>
            <person name="Cordum H."/>
            <person name="Wilson R."/>
            <person name="Cheng Z."/>
            <person name="Jin W."/>
            <person name="Jiang J."/>
            <person name="Leong S.A."/>
            <person name="Iwama H."/>
            <person name="Gojobori T."/>
            <person name="Itoh T."/>
            <person name="Niimura Y."/>
            <person name="Fujii Y."/>
            <person name="Habara T."/>
            <person name="Sakai H."/>
            <person name="Sato Y."/>
            <person name="Wilson G."/>
            <person name="Kumar K."/>
            <person name="McCouch S."/>
            <person name="Juretic N."/>
            <person name="Hoen D."/>
            <person name="Wright S."/>
            <person name="Bruskiewich R."/>
            <person name="Bureau T."/>
            <person name="Miyao A."/>
            <person name="Hirochika H."/>
            <person name="Nishikawa T."/>
            <person name="Kadowaki K."/>
            <person name="Sugiura M."/>
            <person name="Burr B."/>
            <person name="Sasaki T."/>
        </authorList>
    </citation>
    <scope>NUCLEOTIDE SEQUENCE [LARGE SCALE GENOMIC DNA]</scope>
    <source>
        <strain evidence="3">cv. Nipponbare</strain>
    </source>
</reference>
<evidence type="ECO:0000256" key="1">
    <source>
        <dbReference type="SAM" id="MobiDB-lite"/>
    </source>
</evidence>
<evidence type="ECO:0000313" key="2">
    <source>
        <dbReference type="EMBL" id="BAD33763.1"/>
    </source>
</evidence>
<protein>
    <submittedName>
        <fullName evidence="2">Uncharacterized protein</fullName>
    </submittedName>
</protein>
<dbReference type="Proteomes" id="UP000000763">
    <property type="component" value="Chromosome 9"/>
</dbReference>
<proteinExistence type="predicted"/>
<feature type="compositionally biased region" description="Basic and acidic residues" evidence="1">
    <location>
        <begin position="1"/>
        <end position="23"/>
    </location>
</feature>